<evidence type="ECO:0000313" key="3">
    <source>
        <dbReference type="Proteomes" id="UP000175989"/>
    </source>
</evidence>
<dbReference type="Pfam" id="PF06912">
    <property type="entry name" value="DUF1275"/>
    <property type="match status" value="1"/>
</dbReference>
<comment type="caution">
    <text evidence="2">The sequence shown here is derived from an EMBL/GenBank/DDBJ whole genome shotgun (WGS) entry which is preliminary data.</text>
</comment>
<keyword evidence="1" id="KW-0472">Membrane</keyword>
<keyword evidence="1" id="KW-1133">Transmembrane helix</keyword>
<dbReference type="RefSeq" id="WP_070247398.1">
    <property type="nucleotide sequence ID" value="NZ_LROM01000071.1"/>
</dbReference>
<feature type="transmembrane region" description="Helical" evidence="1">
    <location>
        <begin position="199"/>
        <end position="216"/>
    </location>
</feature>
<feature type="transmembrane region" description="Helical" evidence="1">
    <location>
        <begin position="53"/>
        <end position="77"/>
    </location>
</feature>
<sequence>MERGNIKQGISLAFLGGYVDTLGFIGLFGLFTAHVTGNFVLIGRALVEPAHEIIPKLLVFPVFILFVAISRMLILHWERNSSPALRNSYLLQLFLLVATVVCADIASPMANAHQPLSLLTGMICAGAMATQNAYGKLLLGKSAATTVMTGNVTQLVIELTDSLRGDPAALGRCKVLVWPVLAFAAGCILGAYAYMSFGFTGLLVPCVVLVFMAAATKD</sequence>
<dbReference type="PATRIC" id="fig|762836.4.peg.1761"/>
<evidence type="ECO:0008006" key="4">
    <source>
        <dbReference type="Google" id="ProtNLM"/>
    </source>
</evidence>
<feature type="transmembrane region" description="Helical" evidence="1">
    <location>
        <begin position="12"/>
        <end position="33"/>
    </location>
</feature>
<dbReference type="InterPro" id="IPR010699">
    <property type="entry name" value="DUF1275"/>
</dbReference>
<organism evidence="2 3">
    <name type="scientific">Duganella phyllosphaerae</name>
    <dbReference type="NCBI Taxonomy" id="762836"/>
    <lineage>
        <taxon>Bacteria</taxon>
        <taxon>Pseudomonadati</taxon>
        <taxon>Pseudomonadota</taxon>
        <taxon>Betaproteobacteria</taxon>
        <taxon>Burkholderiales</taxon>
        <taxon>Oxalobacteraceae</taxon>
        <taxon>Telluria group</taxon>
        <taxon>Duganella</taxon>
    </lineage>
</organism>
<name>A0A1E7WVS4_9BURK</name>
<dbReference type="OrthoDB" id="5125627at2"/>
<gene>
    <name evidence="2" type="ORF">DUPY_16900</name>
</gene>
<evidence type="ECO:0000256" key="1">
    <source>
        <dbReference type="SAM" id="Phobius"/>
    </source>
</evidence>
<keyword evidence="3" id="KW-1185">Reference proteome</keyword>
<feature type="transmembrane region" description="Helical" evidence="1">
    <location>
        <begin position="175"/>
        <end position="193"/>
    </location>
</feature>
<dbReference type="EMBL" id="LROM01000071">
    <property type="protein sequence ID" value="OFA03875.1"/>
    <property type="molecule type" value="Genomic_DNA"/>
</dbReference>
<accession>A0A1E7WVS4</accession>
<evidence type="ECO:0000313" key="2">
    <source>
        <dbReference type="EMBL" id="OFA03875.1"/>
    </source>
</evidence>
<feature type="transmembrane region" description="Helical" evidence="1">
    <location>
        <begin position="89"/>
        <end position="110"/>
    </location>
</feature>
<protein>
    <recommendedName>
        <fullName evidence="4">DUF1275 domain-containing protein</fullName>
    </recommendedName>
</protein>
<dbReference type="PANTHER" id="PTHR37314:SF5">
    <property type="entry name" value="SLR0142 PROTEIN"/>
    <property type="match status" value="1"/>
</dbReference>
<reference evidence="3" key="1">
    <citation type="journal article" date="2016" name="Front. Microbiol.">
        <title>Molecular Keys to the Janthinobacterium and Duganella spp. Interaction with the Plant Pathogen Fusarium graminearum.</title>
        <authorList>
            <person name="Haack F.S."/>
            <person name="Poehlein A."/>
            <person name="Kroger C."/>
            <person name="Voigt C.A."/>
            <person name="Piepenbring M."/>
            <person name="Bode H.B."/>
            <person name="Daniel R."/>
            <person name="Schafer W."/>
            <person name="Streit W.R."/>
        </authorList>
    </citation>
    <scope>NUCLEOTIDE SEQUENCE [LARGE SCALE GENOMIC DNA]</scope>
    <source>
        <strain evidence="3">T54</strain>
    </source>
</reference>
<proteinExistence type="predicted"/>
<keyword evidence="1" id="KW-0812">Transmembrane</keyword>
<dbReference type="PANTHER" id="PTHR37314">
    <property type="entry name" value="SLR0142 PROTEIN"/>
    <property type="match status" value="1"/>
</dbReference>
<dbReference type="AlphaFoldDB" id="A0A1E7WVS4"/>
<dbReference type="Proteomes" id="UP000175989">
    <property type="component" value="Unassembled WGS sequence"/>
</dbReference>